<dbReference type="Proteomes" id="UP001239462">
    <property type="component" value="Unassembled WGS sequence"/>
</dbReference>
<evidence type="ECO:0000313" key="1">
    <source>
        <dbReference type="EMBL" id="MDM4018175.1"/>
    </source>
</evidence>
<dbReference type="RefSeq" id="WP_289165853.1">
    <property type="nucleotide sequence ID" value="NZ_JASZZN010000019.1"/>
</dbReference>
<reference evidence="1 2" key="1">
    <citation type="submission" date="2023-06" db="EMBL/GenBank/DDBJ databases">
        <title>Roseiconus lacunae JC819 isolated from Gulf of Mannar region, Tamil Nadu.</title>
        <authorList>
            <person name="Pk S."/>
            <person name="Ch S."/>
            <person name="Ch V.R."/>
        </authorList>
    </citation>
    <scope>NUCLEOTIDE SEQUENCE [LARGE SCALE GENOMIC DNA]</scope>
    <source>
        <strain evidence="1 2">JC819</strain>
    </source>
</reference>
<accession>A0ABT7PNU1</accession>
<gene>
    <name evidence="1" type="ORF">QTN89_22185</name>
</gene>
<sequence>MKMSSSQIRSALSREFATLEFARAEFPMLTTWGVRDESVSVHSLGFNYLAALGRHLGFWAATEYPIRVGNTFVRPDFVWWSKDDQQVKLIGEFERYEAGQQPKLIDKAKNLMLSYEALERSPEAMVLVPWTLSGTDLAGNSAARSVAYDGFRSSGGKRIPGVGTEASFLLAHAIFGNSEGNVRLLEVKL</sequence>
<keyword evidence="2" id="KW-1185">Reference proteome</keyword>
<comment type="caution">
    <text evidence="1">The sequence shown here is derived from an EMBL/GenBank/DDBJ whole genome shotgun (WGS) entry which is preliminary data.</text>
</comment>
<evidence type="ECO:0000313" key="2">
    <source>
        <dbReference type="Proteomes" id="UP001239462"/>
    </source>
</evidence>
<evidence type="ECO:0008006" key="3">
    <source>
        <dbReference type="Google" id="ProtNLM"/>
    </source>
</evidence>
<protein>
    <recommendedName>
        <fullName evidence="3">Restriction endonuclease</fullName>
    </recommendedName>
</protein>
<proteinExistence type="predicted"/>
<organism evidence="1 2">
    <name type="scientific">Roseiconus lacunae</name>
    <dbReference type="NCBI Taxonomy" id="2605694"/>
    <lineage>
        <taxon>Bacteria</taxon>
        <taxon>Pseudomonadati</taxon>
        <taxon>Planctomycetota</taxon>
        <taxon>Planctomycetia</taxon>
        <taxon>Pirellulales</taxon>
        <taxon>Pirellulaceae</taxon>
        <taxon>Roseiconus</taxon>
    </lineage>
</organism>
<dbReference type="EMBL" id="JASZZN010000019">
    <property type="protein sequence ID" value="MDM4018175.1"/>
    <property type="molecule type" value="Genomic_DNA"/>
</dbReference>
<name>A0ABT7PNU1_9BACT</name>